<protein>
    <submittedName>
        <fullName evidence="3">Flagellar-associated PapD-like</fullName>
    </submittedName>
</protein>
<accession>A0AAW0F5K6</accession>
<proteinExistence type="predicted"/>
<keyword evidence="3" id="KW-0969">Cilium</keyword>
<name>A0AAW0F5K6_9TRYP</name>
<dbReference type="InterPro" id="IPR056307">
    <property type="entry name" value="Ig-CFAP74_3rd"/>
</dbReference>
<gene>
    <name evidence="3" type="ORF">NESM_000100300</name>
</gene>
<evidence type="ECO:0000313" key="4">
    <source>
        <dbReference type="Proteomes" id="UP001430356"/>
    </source>
</evidence>
<keyword evidence="3" id="KW-0282">Flagellum</keyword>
<organism evidence="3 4">
    <name type="scientific">Novymonas esmeraldas</name>
    <dbReference type="NCBI Taxonomy" id="1808958"/>
    <lineage>
        <taxon>Eukaryota</taxon>
        <taxon>Discoba</taxon>
        <taxon>Euglenozoa</taxon>
        <taxon>Kinetoplastea</taxon>
        <taxon>Metakinetoplastina</taxon>
        <taxon>Trypanosomatida</taxon>
        <taxon>Trypanosomatidae</taxon>
        <taxon>Novymonas</taxon>
    </lineage>
</organism>
<evidence type="ECO:0000256" key="1">
    <source>
        <dbReference type="SAM" id="MobiDB-lite"/>
    </source>
</evidence>
<feature type="region of interest" description="Disordered" evidence="1">
    <location>
        <begin position="22"/>
        <end position="44"/>
    </location>
</feature>
<evidence type="ECO:0000259" key="2">
    <source>
        <dbReference type="Pfam" id="PF24778"/>
    </source>
</evidence>
<dbReference type="PANTHER" id="PTHR22538:SF0">
    <property type="entry name" value="CILIA- AND FLAGELLA-ASSOCIATED PROTEIN 74"/>
    <property type="match status" value="1"/>
</dbReference>
<feature type="region of interest" description="Disordered" evidence="1">
    <location>
        <begin position="644"/>
        <end position="668"/>
    </location>
</feature>
<keyword evidence="3" id="KW-0966">Cell projection</keyword>
<dbReference type="Pfam" id="PF24771">
    <property type="entry name" value="Ig_CFAP74_1st"/>
    <property type="match status" value="1"/>
</dbReference>
<dbReference type="PANTHER" id="PTHR22538">
    <property type="entry name" value="CILIA- AND FLAGELLA-ASSOCIATED PROTEIN 74"/>
    <property type="match status" value="1"/>
</dbReference>
<dbReference type="Proteomes" id="UP001430356">
    <property type="component" value="Unassembled WGS sequence"/>
</dbReference>
<dbReference type="GO" id="GO:0005737">
    <property type="term" value="C:cytoplasm"/>
    <property type="evidence" value="ECO:0007669"/>
    <property type="project" value="UniProtKB-SubCell"/>
</dbReference>
<dbReference type="Pfam" id="PF24778">
    <property type="entry name" value="Ig-CFAP74_3rd"/>
    <property type="match status" value="1"/>
</dbReference>
<dbReference type="InterPro" id="IPR013783">
    <property type="entry name" value="Ig-like_fold"/>
</dbReference>
<dbReference type="EMBL" id="JAECZO010000006">
    <property type="protein sequence ID" value="KAK7200457.1"/>
    <property type="molecule type" value="Genomic_DNA"/>
</dbReference>
<sequence>MDFLSFDNGVIKNPFYRKDLGDGDAGSGAQRKWRRQPRDSVNSAAPAYTRNLLSKDKTPFQCSPSAICFANYDVGGEHKIQLAFTNTATVPKTFRVMPILPRYANVLSIEYAVPPRIPPGLSWNVTVKYRPRELSDIATAVYVKTDEGYFAVALTSSKKAFVFSVEPKSVSFGTVIVGEKRSKRITLRNSGAMPGTVIVGGDFKSLLDQKHTNPATGKKMSFFHISPQQYKIEIAPFAAAEIVVNFAPLNPTQIDSEITFTEKGTAPLIHAVPLTGSSTDLPVYLTTTKLEFGACFYGERYWDELIVVNKANIAAVAEFQVPSFLTGTLAVSPYRVCVQSGEEYSVRVAFTPTKDLPRKFSASIKCVVQDQTLPLSLSIEGVLSHRAPRLPSTALDVGAIAMHTMQTVQVPVANDASVKQLVGFESLPPWISAAPEALVLLPYETASFSLKVEAPQEGRFSQRLKLINEFGDEQYISLSGYGTRPPVAVSARTLLLPPCNIGRSVSATTVLTNTSGKPSQFSFLVPCSFFRVAPNAGVLQPGESVVVAIIFDAPLEFEFVEPMQTAAAAPRPTRAKKDPVATLTVETQLPQKRFMYGDWDSGGDKEPWSRHKQFRVQCTFGDSEDESCFVVLRCCAVKPRVGIEDAEKPPSTPPPKKQKPAENEARLASAKASIVADAEERGAATPNCKAEVFVEFGKVPIHHSSIRSCKVRNVSDVPCAIRVPPLNPFSAFSVITVAFDEMAPLTEALLPLSFHPHVYGRFDEVIKLELAMRDGTVAFVFVNVQGTCCPTQLTIAPAEGVPQQDATAVVSLHHVAFECTRKNDSARKSLSFHNVGSFPLDVVISSFSDHESGPRASTVAVHVDPSGAFPFLVHPRTFTLLPNTKQMVDIIFAPADAGVYSRQLNVTASGESRELLLEGRSVSGGIYCFVPIPDARSGKPTAISFEGEMGCRPDFPVSLPFVEDESKTLLIGNLLKGPSIEYEVQNWEQTRQLEMPRGWVVAPLSQTVGGGKEARLSIQRFFPDDEDGDGGTWSTDSLFPFRFTIVMKGEGVAFLSYRVLYVVCTD</sequence>
<dbReference type="SUPFAM" id="SSF49354">
    <property type="entry name" value="PapD-like"/>
    <property type="match status" value="1"/>
</dbReference>
<reference evidence="3 4" key="1">
    <citation type="journal article" date="2021" name="MBio">
        <title>A New Model Trypanosomatid, Novymonas esmeraldas: Genomic Perception of Its 'Candidatus Pandoraea novymonadis' Endosymbiont.</title>
        <authorList>
            <person name="Zakharova A."/>
            <person name="Saura A."/>
            <person name="Butenko A."/>
            <person name="Podesvova L."/>
            <person name="Warmusova S."/>
            <person name="Kostygov A.Y."/>
            <person name="Nenarokova A."/>
            <person name="Lukes J."/>
            <person name="Opperdoes F.R."/>
            <person name="Yurchenko V."/>
        </authorList>
    </citation>
    <scope>NUCLEOTIDE SEQUENCE [LARGE SCALE GENOMIC DNA]</scope>
    <source>
        <strain evidence="3 4">E262AT.01</strain>
    </source>
</reference>
<dbReference type="Gene3D" id="2.60.40.10">
    <property type="entry name" value="Immunoglobulins"/>
    <property type="match status" value="5"/>
</dbReference>
<evidence type="ECO:0000313" key="3">
    <source>
        <dbReference type="EMBL" id="KAK7200457.1"/>
    </source>
</evidence>
<dbReference type="InterPro" id="IPR008962">
    <property type="entry name" value="PapD-like_sf"/>
</dbReference>
<comment type="caution">
    <text evidence="3">The sequence shown here is derived from an EMBL/GenBank/DDBJ whole genome shotgun (WGS) entry which is preliminary data.</text>
</comment>
<keyword evidence="4" id="KW-1185">Reference proteome</keyword>
<dbReference type="AlphaFoldDB" id="A0AAW0F5K6"/>
<dbReference type="GO" id="GO:0005929">
    <property type="term" value="C:cilium"/>
    <property type="evidence" value="ECO:0007669"/>
    <property type="project" value="UniProtKB-SubCell"/>
</dbReference>
<feature type="domain" description="CFAP74 third Ig-like" evidence="2">
    <location>
        <begin position="283"/>
        <end position="365"/>
    </location>
</feature>